<dbReference type="InterPro" id="IPR043129">
    <property type="entry name" value="ATPase_NBD"/>
</dbReference>
<dbReference type="SUPFAM" id="SSF53067">
    <property type="entry name" value="Actin-like ATPase domain"/>
    <property type="match status" value="2"/>
</dbReference>
<comment type="subunit">
    <text evidence="5">Interacts with FtsZ.</text>
</comment>
<evidence type="ECO:0000313" key="7">
    <source>
        <dbReference type="EMBL" id="OGW98728.1"/>
    </source>
</evidence>
<comment type="caution">
    <text evidence="7">The sequence shown here is derived from an EMBL/GenBank/DDBJ whole genome shotgun (WGS) entry which is preliminary data.</text>
</comment>
<evidence type="ECO:0000313" key="8">
    <source>
        <dbReference type="Proteomes" id="UP000178187"/>
    </source>
</evidence>
<feature type="domain" description="SHS2" evidence="6">
    <location>
        <begin position="13"/>
        <end position="197"/>
    </location>
</feature>
<keyword evidence="4 5" id="KW-0131">Cell cycle</keyword>
<dbReference type="AlphaFoldDB" id="A0A1G1L0S7"/>
<dbReference type="NCBIfam" id="TIGR01174">
    <property type="entry name" value="ftsA"/>
    <property type="match status" value="1"/>
</dbReference>
<dbReference type="EMBL" id="MHFR01000031">
    <property type="protein sequence ID" value="OGW98728.1"/>
    <property type="molecule type" value="Genomic_DNA"/>
</dbReference>
<keyword evidence="3" id="KW-0472">Membrane</keyword>
<evidence type="ECO:0000259" key="6">
    <source>
        <dbReference type="SMART" id="SM00842"/>
    </source>
</evidence>
<organism evidence="7 8">
    <name type="scientific">Candidatus Danuiimicrobium aquiferis</name>
    <dbReference type="NCBI Taxonomy" id="1801832"/>
    <lineage>
        <taxon>Bacteria</taxon>
        <taxon>Pseudomonadati</taxon>
        <taxon>Candidatus Omnitrophota</taxon>
        <taxon>Candidatus Danuiimicrobium</taxon>
    </lineage>
</organism>
<dbReference type="PANTHER" id="PTHR32432">
    <property type="entry name" value="CELL DIVISION PROTEIN FTSA-RELATED"/>
    <property type="match status" value="1"/>
</dbReference>
<accession>A0A1G1L0S7</accession>
<evidence type="ECO:0000256" key="4">
    <source>
        <dbReference type="ARBA" id="ARBA00023306"/>
    </source>
</evidence>
<evidence type="ECO:0000256" key="5">
    <source>
        <dbReference type="PIRNR" id="PIRNR003101"/>
    </source>
</evidence>
<dbReference type="GO" id="GO:0009898">
    <property type="term" value="C:cytoplasmic side of plasma membrane"/>
    <property type="evidence" value="ECO:0007669"/>
    <property type="project" value="TreeGrafter"/>
</dbReference>
<dbReference type="InterPro" id="IPR003494">
    <property type="entry name" value="SHS2_FtsA"/>
</dbReference>
<keyword evidence="1" id="KW-1003">Cell membrane</keyword>
<dbReference type="GO" id="GO:0032153">
    <property type="term" value="C:cell division site"/>
    <property type="evidence" value="ECO:0007669"/>
    <property type="project" value="TreeGrafter"/>
</dbReference>
<proteinExistence type="inferred from homology"/>
<dbReference type="SMART" id="SM00842">
    <property type="entry name" value="FtsA"/>
    <property type="match status" value="1"/>
</dbReference>
<dbReference type="Pfam" id="PF02491">
    <property type="entry name" value="SHS2_FTSA"/>
    <property type="match status" value="1"/>
</dbReference>
<reference evidence="7 8" key="1">
    <citation type="journal article" date="2016" name="Nat. Commun.">
        <title>Thousands of microbial genomes shed light on interconnected biogeochemical processes in an aquifer system.</title>
        <authorList>
            <person name="Anantharaman K."/>
            <person name="Brown C.T."/>
            <person name="Hug L.A."/>
            <person name="Sharon I."/>
            <person name="Castelle C.J."/>
            <person name="Probst A.J."/>
            <person name="Thomas B.C."/>
            <person name="Singh A."/>
            <person name="Wilkins M.J."/>
            <person name="Karaoz U."/>
            <person name="Brodie E.L."/>
            <person name="Williams K.H."/>
            <person name="Hubbard S.S."/>
            <person name="Banfield J.F."/>
        </authorList>
    </citation>
    <scope>NUCLEOTIDE SEQUENCE [LARGE SCALE GENOMIC DNA]</scope>
</reference>
<comment type="similarity">
    <text evidence="5">Belongs to the FtsA/MreB family.</text>
</comment>
<dbReference type="Gene3D" id="3.30.420.40">
    <property type="match status" value="1"/>
</dbReference>
<dbReference type="Pfam" id="PF14450">
    <property type="entry name" value="FtsA"/>
    <property type="match status" value="1"/>
</dbReference>
<evidence type="ECO:0000256" key="2">
    <source>
        <dbReference type="ARBA" id="ARBA00022618"/>
    </source>
</evidence>
<protein>
    <recommendedName>
        <fullName evidence="5">Cell division protein FtsA</fullName>
    </recommendedName>
</protein>
<dbReference type="InterPro" id="IPR050696">
    <property type="entry name" value="FtsA/MreB"/>
</dbReference>
<gene>
    <name evidence="7" type="ORF">A3G33_05495</name>
</gene>
<dbReference type="GO" id="GO:0051301">
    <property type="term" value="P:cell division"/>
    <property type="evidence" value="ECO:0007669"/>
    <property type="project" value="UniProtKB-KW"/>
</dbReference>
<dbReference type="InterPro" id="IPR020823">
    <property type="entry name" value="Cell_div_FtsA"/>
</dbReference>
<dbReference type="PANTHER" id="PTHR32432:SF4">
    <property type="entry name" value="CELL DIVISION PROTEIN FTSA"/>
    <property type="match status" value="1"/>
</dbReference>
<sequence length="412" mass="45484">MTKKEKNIYLSYIGTTKTAFLKARYSLDGQPEVLSLSARLSDGFERGVVKDLYQASETVTQEINDIVGAEHESILPCKLVVSNAYVRNYTFHSSIYFQDRPHALTLKDVRDAIAQTRSVATIPLDQVIIQAVPQAFLVNDLDGIQNPIGLEASRLGVTLRLLTLDGYVYSNLLRVFEMCDVEVTDIIPGVLASSHAVLTSEEKQNGVILVDIGGNVTQFACYQSNVLVQTCSIPIGADHMTEVLAKELNISKLDAQKVKEAYGSAVSRREFREELIPIRDTKGEKEFTIKRTEFEAHLDTGMKHFFSEMNGQIKTLQKQFAPLNQVVFTGGGSKLEGLLDVVKEAVSPIARIGIAKGIIGPEALITNPAFSSALGGISYSSRVSDYGRLVASPSNWFSRAVETTRNWVFEYF</sequence>
<evidence type="ECO:0000256" key="1">
    <source>
        <dbReference type="ARBA" id="ARBA00022475"/>
    </source>
</evidence>
<name>A0A1G1L0S7_9BACT</name>
<evidence type="ECO:0000256" key="3">
    <source>
        <dbReference type="ARBA" id="ARBA00023136"/>
    </source>
</evidence>
<dbReference type="PIRSF" id="PIRSF003101">
    <property type="entry name" value="FtsA"/>
    <property type="match status" value="1"/>
</dbReference>
<keyword evidence="2 5" id="KW-0132">Cell division</keyword>
<comment type="function">
    <text evidence="5">Cell division protein that is involved in the assembly of the Z ring. May serve as a membrane anchor for the Z ring.</text>
</comment>
<dbReference type="Proteomes" id="UP000178187">
    <property type="component" value="Unassembled WGS sequence"/>
</dbReference>